<proteinExistence type="predicted"/>
<sequence>MTPFAGGGFGCMSQVQFEGRRIAVKTFFTPNGMESPQRIHKLFAREVVGWKWLQHENVLPFVGVTPKFAIVLDFMENGNIMGFIKKHPHHNRLHLLVGAASGLEYLHDHSIVHGDLKGIPAIGSTTGGGGLGGTTRWMAPEMLWPENFKFPGDVQKRLPSKSTDIYVLGMTTLEVTRGKKPDRPPSGFSDRLWNLLLKAWDLEDGFQPPKRPPVQPILNQMKEDADDWDQIFVSMQRLQVEGEENCMYPAHLTT</sequence>
<reference evidence="1" key="1">
    <citation type="submission" date="2019-10" db="EMBL/GenBank/DDBJ databases">
        <authorList>
            <consortium name="DOE Joint Genome Institute"/>
            <person name="Kuo A."/>
            <person name="Miyauchi S."/>
            <person name="Kiss E."/>
            <person name="Drula E."/>
            <person name="Kohler A."/>
            <person name="Sanchez-Garcia M."/>
            <person name="Andreopoulos B."/>
            <person name="Barry K.W."/>
            <person name="Bonito G."/>
            <person name="Buee M."/>
            <person name="Carver A."/>
            <person name="Chen C."/>
            <person name="Cichocki N."/>
            <person name="Clum A."/>
            <person name="Culley D."/>
            <person name="Crous P.W."/>
            <person name="Fauchery L."/>
            <person name="Girlanda M."/>
            <person name="Hayes R."/>
            <person name="Keri Z."/>
            <person name="Labutti K."/>
            <person name="Lipzen A."/>
            <person name="Lombard V."/>
            <person name="Magnuson J."/>
            <person name="Maillard F."/>
            <person name="Morin E."/>
            <person name="Murat C."/>
            <person name="Nolan M."/>
            <person name="Ohm R."/>
            <person name="Pangilinan J."/>
            <person name="Pereira M."/>
            <person name="Perotto S."/>
            <person name="Peter M."/>
            <person name="Riley R."/>
            <person name="Sitrit Y."/>
            <person name="Stielow B."/>
            <person name="Szollosi G."/>
            <person name="Zifcakova L."/>
            <person name="Stursova M."/>
            <person name="Spatafora J.W."/>
            <person name="Tedersoo L."/>
            <person name="Vaario L.-M."/>
            <person name="Yamada A."/>
            <person name="Yan M."/>
            <person name="Wang P."/>
            <person name="Xu J."/>
            <person name="Bruns T."/>
            <person name="Baldrian P."/>
            <person name="Vilgalys R."/>
            <person name="Henrissat B."/>
            <person name="Grigoriev I.V."/>
            <person name="Hibbett D."/>
            <person name="Nagy L.G."/>
            <person name="Martin F.M."/>
        </authorList>
    </citation>
    <scope>NUCLEOTIDE SEQUENCE</scope>
    <source>
        <strain evidence="1">P2</strain>
    </source>
</reference>
<protein>
    <submittedName>
        <fullName evidence="1">Kinase-like protein</fullName>
    </submittedName>
</protein>
<evidence type="ECO:0000313" key="2">
    <source>
        <dbReference type="Proteomes" id="UP000886501"/>
    </source>
</evidence>
<dbReference type="Proteomes" id="UP000886501">
    <property type="component" value="Unassembled WGS sequence"/>
</dbReference>
<name>A0ACB6ZBY7_THEGA</name>
<evidence type="ECO:0000313" key="1">
    <source>
        <dbReference type="EMBL" id="KAF9647121.1"/>
    </source>
</evidence>
<comment type="caution">
    <text evidence="1">The sequence shown here is derived from an EMBL/GenBank/DDBJ whole genome shotgun (WGS) entry which is preliminary data.</text>
</comment>
<keyword evidence="2" id="KW-1185">Reference proteome</keyword>
<organism evidence="1 2">
    <name type="scientific">Thelephora ganbajun</name>
    <name type="common">Ganba fungus</name>
    <dbReference type="NCBI Taxonomy" id="370292"/>
    <lineage>
        <taxon>Eukaryota</taxon>
        <taxon>Fungi</taxon>
        <taxon>Dikarya</taxon>
        <taxon>Basidiomycota</taxon>
        <taxon>Agaricomycotina</taxon>
        <taxon>Agaricomycetes</taxon>
        <taxon>Thelephorales</taxon>
        <taxon>Thelephoraceae</taxon>
        <taxon>Thelephora</taxon>
    </lineage>
</organism>
<accession>A0ACB6ZBY7</accession>
<dbReference type="EMBL" id="MU118041">
    <property type="protein sequence ID" value="KAF9647121.1"/>
    <property type="molecule type" value="Genomic_DNA"/>
</dbReference>
<reference evidence="1" key="2">
    <citation type="journal article" date="2020" name="Nat. Commun.">
        <title>Large-scale genome sequencing of mycorrhizal fungi provides insights into the early evolution of symbiotic traits.</title>
        <authorList>
            <person name="Miyauchi S."/>
            <person name="Kiss E."/>
            <person name="Kuo A."/>
            <person name="Drula E."/>
            <person name="Kohler A."/>
            <person name="Sanchez-Garcia M."/>
            <person name="Morin E."/>
            <person name="Andreopoulos B."/>
            <person name="Barry K.W."/>
            <person name="Bonito G."/>
            <person name="Buee M."/>
            <person name="Carver A."/>
            <person name="Chen C."/>
            <person name="Cichocki N."/>
            <person name="Clum A."/>
            <person name="Culley D."/>
            <person name="Crous P.W."/>
            <person name="Fauchery L."/>
            <person name="Girlanda M."/>
            <person name="Hayes R.D."/>
            <person name="Keri Z."/>
            <person name="LaButti K."/>
            <person name="Lipzen A."/>
            <person name="Lombard V."/>
            <person name="Magnuson J."/>
            <person name="Maillard F."/>
            <person name="Murat C."/>
            <person name="Nolan M."/>
            <person name="Ohm R.A."/>
            <person name="Pangilinan J."/>
            <person name="Pereira M.F."/>
            <person name="Perotto S."/>
            <person name="Peter M."/>
            <person name="Pfister S."/>
            <person name="Riley R."/>
            <person name="Sitrit Y."/>
            <person name="Stielow J.B."/>
            <person name="Szollosi G."/>
            <person name="Zifcakova L."/>
            <person name="Stursova M."/>
            <person name="Spatafora J.W."/>
            <person name="Tedersoo L."/>
            <person name="Vaario L.M."/>
            <person name="Yamada A."/>
            <person name="Yan M."/>
            <person name="Wang P."/>
            <person name="Xu J."/>
            <person name="Bruns T."/>
            <person name="Baldrian P."/>
            <person name="Vilgalys R."/>
            <person name="Dunand C."/>
            <person name="Henrissat B."/>
            <person name="Grigoriev I.V."/>
            <person name="Hibbett D."/>
            <person name="Nagy L.G."/>
            <person name="Martin F.M."/>
        </authorList>
    </citation>
    <scope>NUCLEOTIDE SEQUENCE</scope>
    <source>
        <strain evidence="1">P2</strain>
    </source>
</reference>
<gene>
    <name evidence="1" type="ORF">BDM02DRAFT_2818910</name>
</gene>